<proteinExistence type="predicted"/>
<dbReference type="EMBL" id="CYKH01000864">
    <property type="protein sequence ID" value="CUG53875.1"/>
    <property type="molecule type" value="Genomic_DNA"/>
</dbReference>
<keyword evidence="2" id="KW-1133">Transmembrane helix</keyword>
<feature type="transmembrane region" description="Helical" evidence="2">
    <location>
        <begin position="3158"/>
        <end position="3180"/>
    </location>
</feature>
<evidence type="ECO:0000256" key="1">
    <source>
        <dbReference type="SAM" id="MobiDB-lite"/>
    </source>
</evidence>
<sequence length="3553" mass="373571">MVINLMSDVRKFFQLSLLFVAAVCIVVGSSAERISVNDNNSVVNYNGSILSDLFLDICPFKSSTNVSTCSSTTSTLNVMIFSANSTTMVAPGVTIYVTVAPTTYLLGQQGQCAYRSLTVSLARLNFMGNNTIVFRGPTGNNATTASALCNAQVTITGAASTSPTQNVDILFDDVSVCCRSVIAVDGLDMGGLLVLGESWNVTSGSSIIFRNSTMTSLQRGGYAWRRLTLSSLATLLPPSFFGVIPNRFVSGASYLPTPGFASNASVLVFSSTVSISSTSLLEFLSCYISYGMYFMTNAVRVEDQSGLLILNSIIGRPIEYKNFEVPAPGSTQLPFIISSPIGIVFDFSATATIAAQLPTSSEGAIVFRITNASSFSVNTTEIEVFFDVRRWNFTTGAYEVSGPTSKFNTTMLGILPFMKKFEPPTIFGGIVINFAYVGNGTTTAAIIATTAGNNGVFVTSNSTFTLWNSSLNVKMITTSSARFVNTTPTTGGSAMLQCCGTCFNAKGSTAAAVVVRDLSRISIERSVVAPILWFVYDYDNMTKSNLNATTYWDVMLNSLSAVAFEFFLTTNASFIIGNGSSISATTNSSLLTRMINVEFGKNGTLPQDPQGTSDKAEFLSAQSLLVGFRRSIRFQFYIAQNSTFDLVSNSSNARCVDAPVNFVSTATPNRSLLCSGVLMNGYASQQPVMWISDQSSMAMSSNSNATGDRSGVELSLIYSTSASVVISGGSFFGLQQYSAASGLFFNFRLTTSSLLSISQRSFVGIKSNAKSVITSVQHMNNAILLEGDNSTQLTVRVDDASGFGVTDAGASTSVRGPAIYIWMSNTNNTVFTIRNKSWVGAQGVDTDVLGLQQAIMVDLDNSWSAVVTVDYFSFFGGGNGIQLPALNSQLYSGVGNDGASILFTMDSTFNSAISIVSNSVLGLINRASVATTFRVGMTLSAVSSVFLTISVSYSSVLGISDRSSCSSFYYSAFCVFGYGTEYMSIAVVQGSTFGAAAGSNLSVAYPSDGIVAMIFLFSYSHYLDINVIGRVEVSPQSTVVPVGSIPSADHVMRSVLGVSNTITDGPAKLNATPPNVRLACVAGSILQFDFGSSYNVNIQLLGSLNTVNLSTSPTTVLDQCGGAVLGTAGSNFVLATSSTKGWALALLVSASVNITLTVDGNGCPFSLIGVEVGPTAQAEQNAAAQYLNSSSPWTTFQTAFISANLIVFILATSLNGLVLQVRGGARFGVSTSQPMQLVPLPNLTKTSMNVPPTLLRWTATSQYGVLLNFADVKDVSIEVDGIGSCVGMCFGRLQLVRGDDNATGVPPYWNIITVKELVVTRFSSAFSSMGFGIEFYFATRFQLNVNHSAVVGFLGPQVASSSSFGTTASLYQSTDVAFRFDGGSLFGAAGGADVVAQQPVIIQYQSVQSLAIVLRNKSLVGAADYSTLTYIGGASGVAILMDSVTDALISLAGQSTVGGRGPTSIVAAQSNSSSVSRAVQIIMYYSNYTMIDVNEGSVIGADSGARFYHGPVSIESLPSPSVNFTTTNPPSRTISHCGGVLCLRVRGRSRIGVSGSRGSYDPSIALSDNQRFYYASQRVYHDARAISPVSKIAGNITADAVVMFEMFMLTSFGSSFGNRSFILEILVAEESVIGFADNGAVDVAVPTTSVSPRATATSMFSLVIFSIFATVEASLLNPRAVLVTNPCWNITISGGSFFGLDNGTVIGPSPSLTFPSGKSPIASAAIQLCVEVEMVNLKNAAVTIENVSGVGMRSSWFSVNGTSVIGNPQLLPISVGTRCVGVRLINVSILAWSVQTNSFVGLSNVSVSVANPSVAVQFSVTSSVLVQLVIRSQSFIGLSGAATHIQFVSPSYGNGVALTMVACSDSTTTLMEHSLVGIGKNSTALQSSAAYLEFSSCSRLSITLFDSVVGADRHSTVSTVRNSVVYISFSASVNASLFVQGDQSVFGTRAATVGSMLILDGALSLNANNTKNFLMHISHGASFGLVDASYVTTIDGSAMALSIKNAFNFTLVADDRSIVGIGRGSQTKTASLIENIIVVISDDPSSFVVGGGSTFQITNRSCFGCCDNSSSQPLNQFIAFVAASTTQFQFIVSDGSFFGVAGNSTTTSSINMNFQDTRGLQFLVTNESGCGFGSSDFAVSTSLQMSLDSAVAATVRVEQRSTIGYWASSSSMTSTTLVHVTFVGATSSMIRITEQSTVGVVCSTGRTEEGGVSVVRINFISTTGSKILLQHNSYVGVVLFDHNSTSLLFSLATSGATPSLLTSVQVMMNASRSFLCQIDDNSGVGWLRSVASGTQSNNNSSSQGIEVVMSGDGANLLQLVITRNSFVGISGHLPAFVNGTRPSAGSQSGMMLLPIGTAVGVLLSLAHASGTVVQILSSSALGVVLCCGGLCANNSTSSLSSGASTLLPTTSVITNLANTTTSTLQLDMSMSVNSSISISDRSLLGIYHNYFEMIHDDTGGRSDDQIGVSPVSFNLVSSVNARVEISMKSCVGIGSGSSFDISAPSAVVVNGSSSKNLTILLSDGSLLGIGDVDGSSTAGVMPLDRKTTLIRLSSSLRDVSGSGFVTIVASNISASSAASSPSSPLLIARRGSVIGVLDNRGIGGDHYAPVHLAVSEFGTLSVIFISWNIAAFPETTTNGGVAGLLALSNGSTLGVSGSSDRTFNALGRGPRIEGSAFTAQNITSVVQLNVLRVDPVSGLLMSNVSVSRSNQSIDVEVLNDTTTTTQPQLFDFSDSSIAIDNVKCSFRAPSVSARALLSLIGIVTTSPVSALRCSVSGSTSQLQQQPSVSSCIRVANVDLTTLTAGESQLSMISVGNRGNTSQASMLLDIPLQTTTATTGTTGGVENCFIDASCNVLSGLLLRQEWYDGNAVAGRIQPSNIAVNSSVERNVVMWPPMSPLTVTVNNAACEPTTSLTLTLTTTSSNAYTLQSATLVPSISGGTPTAEMSASADTLTLHHTPSRSLITSATQAPLFTASPTFSVSQPLTVTPQPPVTAFRTPPKALQDILSYTTSPTGLLSSIAMPISAGPAIRRMLTLSTLGKCSDDVRPTVGDKMDGDSADYTPLDSPLQLKIGRDSAGSSHRGTVVGNLAVFAICVFASLLLVALLYSGGSPPSPTSDLEAPANVADITAAEKQSSQLSARFASLVCHAAKLRLPGMYFVVVSLLLQPTVTASLLILIYGEDGSDAVIGAAGFFATILVVCGIGRVLDPRRVHFRAVARRMRVGSNHHDNSDQENDDPNSFAERRLRSNRSARWGATMVAVLEWCQNAEMAKVRWCPRHNHSDKLFVQRYGFLFEGCNDRRHWWLMVEMLCTVVIGILSGIVPNSEMSCLAIAWCALAVCVCAFLAVVALHPMNSQVETIVVNLLWGAQVAMASCAVAGSGDEVALVLGIIASLLSGILAAMMVVHVVRSQLAKLSMERSREEEGDVAEPINIESKPNQLGIFAEQTLSYHRLRGKRTTLVEDNILLLSTENEMQRPSHHQNEYSNEERSEFDHSSSSHQIGALAQLIATICYQHETKPSDRRTGITNATPSIQNTRTVPRFTSVRQITDGVI</sequence>
<feature type="compositionally biased region" description="Basic and acidic residues" evidence="1">
    <location>
        <begin position="3473"/>
        <end position="3496"/>
    </location>
</feature>
<accession>A0A0S4IYB9</accession>
<protein>
    <submittedName>
        <fullName evidence="4">Membrane-associated protein, putative</fullName>
    </submittedName>
</protein>
<feature type="region of interest" description="Disordered" evidence="1">
    <location>
        <begin position="3471"/>
        <end position="3498"/>
    </location>
</feature>
<organism evidence="4 5">
    <name type="scientific">Bodo saltans</name>
    <name type="common">Flagellated protozoan</name>
    <dbReference type="NCBI Taxonomy" id="75058"/>
    <lineage>
        <taxon>Eukaryota</taxon>
        <taxon>Discoba</taxon>
        <taxon>Euglenozoa</taxon>
        <taxon>Kinetoplastea</taxon>
        <taxon>Metakinetoplastina</taxon>
        <taxon>Eubodonida</taxon>
        <taxon>Bodonidae</taxon>
        <taxon>Bodo</taxon>
    </lineage>
</organism>
<evidence type="ECO:0000313" key="4">
    <source>
        <dbReference type="EMBL" id="CUG53875.1"/>
    </source>
</evidence>
<name>A0A0S4IYB9_BODSA</name>
<keyword evidence="3" id="KW-0732">Signal</keyword>
<feature type="transmembrane region" description="Helical" evidence="2">
    <location>
        <begin position="3360"/>
        <end position="3379"/>
    </location>
</feature>
<feature type="chain" id="PRO_5006621762" evidence="3">
    <location>
        <begin position="32"/>
        <end position="3553"/>
    </location>
</feature>
<keyword evidence="5" id="KW-1185">Reference proteome</keyword>
<keyword evidence="2" id="KW-0472">Membrane</keyword>
<dbReference type="VEuPathDB" id="TriTrypDB:BSAL_80845"/>
<feature type="transmembrane region" description="Helical" evidence="2">
    <location>
        <begin position="3085"/>
        <end position="3107"/>
    </location>
</feature>
<feature type="transmembrane region" description="Helical" evidence="2">
    <location>
        <begin position="3385"/>
        <end position="3408"/>
    </location>
</feature>
<feature type="signal peptide" evidence="3">
    <location>
        <begin position="1"/>
        <end position="31"/>
    </location>
</feature>
<keyword evidence="2" id="KW-0812">Transmembrane</keyword>
<evidence type="ECO:0000256" key="2">
    <source>
        <dbReference type="SAM" id="Phobius"/>
    </source>
</evidence>
<gene>
    <name evidence="4" type="ORF">BSAL_80845</name>
</gene>
<feature type="transmembrane region" description="Helical" evidence="2">
    <location>
        <begin position="3328"/>
        <end position="3348"/>
    </location>
</feature>
<feature type="transmembrane region" description="Helical" evidence="2">
    <location>
        <begin position="3186"/>
        <end position="3207"/>
    </location>
</feature>
<evidence type="ECO:0000256" key="3">
    <source>
        <dbReference type="SAM" id="SignalP"/>
    </source>
</evidence>
<evidence type="ECO:0000313" key="5">
    <source>
        <dbReference type="Proteomes" id="UP000051952"/>
    </source>
</evidence>
<reference evidence="5" key="1">
    <citation type="submission" date="2015-09" db="EMBL/GenBank/DDBJ databases">
        <authorList>
            <consortium name="Pathogen Informatics"/>
        </authorList>
    </citation>
    <scope>NUCLEOTIDE SEQUENCE [LARGE SCALE GENOMIC DNA]</scope>
    <source>
        <strain evidence="5">Lake Konstanz</strain>
    </source>
</reference>
<feature type="transmembrane region" description="Helical" evidence="2">
    <location>
        <begin position="3303"/>
        <end position="3322"/>
    </location>
</feature>
<dbReference type="Proteomes" id="UP000051952">
    <property type="component" value="Unassembled WGS sequence"/>
</dbReference>